<dbReference type="InterPro" id="IPR011042">
    <property type="entry name" value="6-blade_b-propeller_TolB-like"/>
</dbReference>
<dbReference type="InterPro" id="IPR050952">
    <property type="entry name" value="TRIM-NHL_E3_ligases"/>
</dbReference>
<accession>A0A8J1Y3P8</accession>
<feature type="region of interest" description="Disordered" evidence="1">
    <location>
        <begin position="1"/>
        <end position="60"/>
    </location>
</feature>
<sequence>MSIINGIKNPLGSDGVPQPDTGPPDMLKYKLAKLSTSSTSSDEHGSDCDSGHASDIQSSIHSDSSNIWGTKFILALNTQGTEHKDVGDPQSVGFLPDGTLVVADTGNNRLQIVTPLGKVQRRIGKNQTQRRGSRERRNSTSLSGVEANIYPQCIVITTEDDIAFTDGKDKCVKVFTEYGTLIDEWGKGFFKEPYGITQASNGQFITTDTSTHQVHIHKCDGTLIKTFGGRGRDGAKFNSPYFVAVGRNDETIIVSDCYNHAVKIFNFDGELLRTIGNKETMKMPYGVAVDPLGNIAICEKDKDSVSLYSADGKYIQAIFKKDDEILQPWGIAIDSTGRIAVTRRVVAYPRRKPPPEAALFQLVSTEDEQTDGALVMIPESPDEGTVVSPQNTEFTFTVKK</sequence>
<dbReference type="OrthoDB" id="10039644at2759"/>
<dbReference type="GO" id="GO:0061630">
    <property type="term" value="F:ubiquitin protein ligase activity"/>
    <property type="evidence" value="ECO:0007669"/>
    <property type="project" value="TreeGrafter"/>
</dbReference>
<name>A0A8J1Y3P8_OWEFU</name>
<dbReference type="GO" id="GO:0000209">
    <property type="term" value="P:protein polyubiquitination"/>
    <property type="evidence" value="ECO:0007669"/>
    <property type="project" value="TreeGrafter"/>
</dbReference>
<dbReference type="GO" id="GO:0043161">
    <property type="term" value="P:proteasome-mediated ubiquitin-dependent protein catabolic process"/>
    <property type="evidence" value="ECO:0007669"/>
    <property type="project" value="TreeGrafter"/>
</dbReference>
<dbReference type="Pfam" id="PF01436">
    <property type="entry name" value="NHL"/>
    <property type="match status" value="2"/>
</dbReference>
<dbReference type="Proteomes" id="UP000749559">
    <property type="component" value="Unassembled WGS sequence"/>
</dbReference>
<reference evidence="2" key="1">
    <citation type="submission" date="2022-03" db="EMBL/GenBank/DDBJ databases">
        <authorList>
            <person name="Martin C."/>
        </authorList>
    </citation>
    <scope>NUCLEOTIDE SEQUENCE</scope>
</reference>
<evidence type="ECO:0000313" key="3">
    <source>
        <dbReference type="Proteomes" id="UP000749559"/>
    </source>
</evidence>
<dbReference type="CDD" id="cd05819">
    <property type="entry name" value="NHL"/>
    <property type="match status" value="1"/>
</dbReference>
<comment type="caution">
    <text evidence="2">The sequence shown here is derived from an EMBL/GenBank/DDBJ whole genome shotgun (WGS) entry which is preliminary data.</text>
</comment>
<dbReference type="Gene3D" id="2.120.10.30">
    <property type="entry name" value="TolB, C-terminal domain"/>
    <property type="match status" value="1"/>
</dbReference>
<dbReference type="EMBL" id="CAIIXF020000007">
    <property type="protein sequence ID" value="CAH1788688.1"/>
    <property type="molecule type" value="Genomic_DNA"/>
</dbReference>
<proteinExistence type="predicted"/>
<keyword evidence="3" id="KW-1185">Reference proteome</keyword>
<gene>
    <name evidence="2" type="ORF">OFUS_LOCUS14173</name>
</gene>
<feature type="region of interest" description="Disordered" evidence="1">
    <location>
        <begin position="121"/>
        <end position="141"/>
    </location>
</feature>
<dbReference type="AlphaFoldDB" id="A0A8J1Y3P8"/>
<dbReference type="InterPro" id="IPR001258">
    <property type="entry name" value="NHL_repeat"/>
</dbReference>
<dbReference type="SUPFAM" id="SSF101898">
    <property type="entry name" value="NHL repeat"/>
    <property type="match status" value="1"/>
</dbReference>
<organism evidence="2 3">
    <name type="scientific">Owenia fusiformis</name>
    <name type="common">Polychaete worm</name>
    <dbReference type="NCBI Taxonomy" id="6347"/>
    <lineage>
        <taxon>Eukaryota</taxon>
        <taxon>Metazoa</taxon>
        <taxon>Spiralia</taxon>
        <taxon>Lophotrochozoa</taxon>
        <taxon>Annelida</taxon>
        <taxon>Polychaeta</taxon>
        <taxon>Sedentaria</taxon>
        <taxon>Canalipalpata</taxon>
        <taxon>Sabellida</taxon>
        <taxon>Oweniida</taxon>
        <taxon>Oweniidae</taxon>
        <taxon>Owenia</taxon>
    </lineage>
</organism>
<dbReference type="PROSITE" id="PS51125">
    <property type="entry name" value="NHL"/>
    <property type="match status" value="1"/>
</dbReference>
<protein>
    <submittedName>
        <fullName evidence="2">Uncharacterized protein</fullName>
    </submittedName>
</protein>
<evidence type="ECO:0000256" key="1">
    <source>
        <dbReference type="SAM" id="MobiDB-lite"/>
    </source>
</evidence>
<dbReference type="PANTHER" id="PTHR24104:SF59">
    <property type="entry name" value="TRIPARTITE MOTIF-CONTAINING PROTEIN 2-LIKE"/>
    <property type="match status" value="1"/>
</dbReference>
<evidence type="ECO:0000313" key="2">
    <source>
        <dbReference type="EMBL" id="CAH1788688.1"/>
    </source>
</evidence>
<dbReference type="PANTHER" id="PTHR24104">
    <property type="entry name" value="E3 UBIQUITIN-PROTEIN LIGASE NHLRC1-RELATED"/>
    <property type="match status" value="1"/>
</dbReference>
<feature type="compositionally biased region" description="Basic and acidic residues" evidence="1">
    <location>
        <begin position="41"/>
        <end position="52"/>
    </location>
</feature>